<gene>
    <name evidence="2" type="ORF">ABLV49_25275</name>
</gene>
<keyword evidence="1" id="KW-1133">Transmembrane helix</keyword>
<proteinExistence type="predicted"/>
<feature type="transmembrane region" description="Helical" evidence="1">
    <location>
        <begin position="22"/>
        <end position="44"/>
    </location>
</feature>
<organism evidence="2">
    <name type="scientific">Polaromonas hydrogenivorans</name>
    <dbReference type="NCBI Taxonomy" id="335476"/>
    <lineage>
        <taxon>Bacteria</taxon>
        <taxon>Pseudomonadati</taxon>
        <taxon>Pseudomonadota</taxon>
        <taxon>Betaproteobacteria</taxon>
        <taxon>Burkholderiales</taxon>
        <taxon>Comamonadaceae</taxon>
        <taxon>Polaromonas</taxon>
    </lineage>
</organism>
<sequence length="137" mass="14877">MTQAPDFHHNCLLSELPPASRIGLMSTSILLFSFAFFMVVKFAGSKMGMAYNFKTLIEACITGSLLLGLYAAVLGSIACHSSLNSILTGRFCFGEIGSTLSYFLRGFTQIRWYDWGTAATIALVLVKMLDVTDGANV</sequence>
<dbReference type="Gene3D" id="1.10.4160.10">
    <property type="entry name" value="Hydantoin permease"/>
    <property type="match status" value="1"/>
</dbReference>
<dbReference type="AlphaFoldDB" id="A0AAU7M1V2"/>
<protein>
    <submittedName>
        <fullName evidence="2">Uncharacterized protein</fullName>
    </submittedName>
</protein>
<name>A0AAU7M1V2_9BURK</name>
<keyword evidence="1" id="KW-0812">Transmembrane</keyword>
<evidence type="ECO:0000256" key="1">
    <source>
        <dbReference type="SAM" id="Phobius"/>
    </source>
</evidence>
<evidence type="ECO:0000313" key="2">
    <source>
        <dbReference type="EMBL" id="XBP73123.1"/>
    </source>
</evidence>
<reference evidence="2" key="1">
    <citation type="submission" date="2024-05" db="EMBL/GenBank/DDBJ databases">
        <authorList>
            <person name="Bunk B."/>
            <person name="Swiderski J."/>
            <person name="Sproer C."/>
            <person name="Thiel V."/>
        </authorList>
    </citation>
    <scope>NUCLEOTIDE SEQUENCE</scope>
    <source>
        <strain evidence="2">DSM 17735</strain>
        <plasmid evidence="2">p4</plasmid>
    </source>
</reference>
<dbReference type="RefSeq" id="WP_349283099.1">
    <property type="nucleotide sequence ID" value="NZ_CBCSCU010000015.1"/>
</dbReference>
<feature type="transmembrane region" description="Helical" evidence="1">
    <location>
        <begin position="56"/>
        <end position="78"/>
    </location>
</feature>
<keyword evidence="1" id="KW-0472">Membrane</keyword>
<geneLocation type="plasmid" evidence="2">
    <name>p4</name>
</geneLocation>
<dbReference type="EMBL" id="CP157679">
    <property type="protein sequence ID" value="XBP73123.1"/>
    <property type="molecule type" value="Genomic_DNA"/>
</dbReference>
<keyword evidence="2" id="KW-0614">Plasmid</keyword>
<accession>A0AAU7M1V2</accession>